<proteinExistence type="predicted"/>
<dbReference type="AlphaFoldDB" id="K2PPI3"/>
<dbReference type="InterPro" id="IPR010712">
    <property type="entry name" value="Arsenical-R_ArsD"/>
</dbReference>
<accession>K2PPI3</accession>
<dbReference type="GO" id="GO:0003677">
    <property type="term" value="F:DNA binding"/>
    <property type="evidence" value="ECO:0007669"/>
    <property type="project" value="InterPro"/>
</dbReference>
<dbReference type="Gene3D" id="3.40.30.10">
    <property type="entry name" value="Glutaredoxin"/>
    <property type="match status" value="1"/>
</dbReference>
<protein>
    <submittedName>
        <fullName evidence="1">Arsenical resistance operon trans-acting repressor ArsD</fullName>
    </submittedName>
</protein>
<dbReference type="PATRIC" id="fig|1231377.3.peg.459"/>
<evidence type="ECO:0000313" key="2">
    <source>
        <dbReference type="Proteomes" id="UP000006787"/>
    </source>
</evidence>
<gene>
    <name evidence="1" type="ORF">C426_0457</name>
</gene>
<dbReference type="eggNOG" id="ENOG50308F0">
    <property type="taxonomic scope" value="Bacteria"/>
</dbReference>
<name>K2PPI3_9LACT</name>
<dbReference type="RefSeq" id="WP_003134698.1">
    <property type="nucleotide sequence ID" value="NZ_AMQS01000004.1"/>
</dbReference>
<comment type="caution">
    <text evidence="1">The sequence shown here is derived from an EMBL/GenBank/DDBJ whole genome shotgun (WGS) entry which is preliminary data.</text>
</comment>
<dbReference type="GO" id="GO:0046685">
    <property type="term" value="P:response to arsenic-containing substance"/>
    <property type="evidence" value="ECO:0007669"/>
    <property type="project" value="InterPro"/>
</dbReference>
<dbReference type="EMBL" id="AMQS01000004">
    <property type="protein sequence ID" value="EKF52184.1"/>
    <property type="molecule type" value="Genomic_DNA"/>
</dbReference>
<evidence type="ECO:0000313" key="1">
    <source>
        <dbReference type="EMBL" id="EKF52184.1"/>
    </source>
</evidence>
<dbReference type="Proteomes" id="UP000006787">
    <property type="component" value="Unassembled WGS sequence"/>
</dbReference>
<sequence>MRLEIFEEYPDGGTAAIAQVFAAFGDEEEDAQLQTARYNLKESPELFANHPIVSEAMKKMECALPLTLVDGEIMLIGDYPDMEDLTEITGVSFQEIRNKNCQCNNCKCGKG</sequence>
<reference evidence="1 2" key="1">
    <citation type="journal article" date="2012" name="J. Bacteriol.">
        <title>Genome Sequence of the Bacteriocin-Producing Strain Lactococcus garvieae DCC43.</title>
        <authorList>
            <person name="Gabrielsen C."/>
            <person name="Brede D.A."/>
            <person name="Hernandez P.E."/>
            <person name="Nes I.F."/>
            <person name="Diep D.B."/>
        </authorList>
    </citation>
    <scope>NUCLEOTIDE SEQUENCE [LARGE SCALE GENOMIC DNA]</scope>
    <source>
        <strain evidence="1 2">DCC43</strain>
    </source>
</reference>
<dbReference type="GO" id="GO:0045892">
    <property type="term" value="P:negative regulation of DNA-templated transcription"/>
    <property type="evidence" value="ECO:0007669"/>
    <property type="project" value="InterPro"/>
</dbReference>
<organism evidence="1 2">
    <name type="scientific">Lactococcus garvieae DCC43</name>
    <dbReference type="NCBI Taxonomy" id="1231377"/>
    <lineage>
        <taxon>Bacteria</taxon>
        <taxon>Bacillati</taxon>
        <taxon>Bacillota</taxon>
        <taxon>Bacilli</taxon>
        <taxon>Lactobacillales</taxon>
        <taxon>Streptococcaceae</taxon>
        <taxon>Lactococcus</taxon>
    </lineage>
</organism>
<dbReference type="Pfam" id="PF06953">
    <property type="entry name" value="ArsD"/>
    <property type="match status" value="1"/>
</dbReference>